<dbReference type="PANTHER" id="PTHR23051">
    <property type="entry name" value="SOLUTE CARRIER FAMILY 35, MEMBER F5"/>
    <property type="match status" value="1"/>
</dbReference>
<evidence type="ECO:0000256" key="4">
    <source>
        <dbReference type="ARBA" id="ARBA00023136"/>
    </source>
</evidence>
<organism evidence="7 8">
    <name type="scientific">Steinernema carpocapsae</name>
    <name type="common">Entomopathogenic nematode</name>
    <dbReference type="NCBI Taxonomy" id="34508"/>
    <lineage>
        <taxon>Eukaryota</taxon>
        <taxon>Metazoa</taxon>
        <taxon>Ecdysozoa</taxon>
        <taxon>Nematoda</taxon>
        <taxon>Chromadorea</taxon>
        <taxon>Rhabditida</taxon>
        <taxon>Tylenchina</taxon>
        <taxon>Panagrolaimomorpha</taxon>
        <taxon>Strongyloidoidea</taxon>
        <taxon>Steinernematidae</taxon>
        <taxon>Steinernema</taxon>
    </lineage>
</organism>
<keyword evidence="2 6" id="KW-0812">Transmembrane</keyword>
<evidence type="ECO:0000313" key="7">
    <source>
        <dbReference type="EMBL" id="TKR92543.1"/>
    </source>
</evidence>
<evidence type="ECO:0000256" key="6">
    <source>
        <dbReference type="SAM" id="Phobius"/>
    </source>
</evidence>
<comment type="subcellular location">
    <subcellularLocation>
        <location evidence="1">Membrane</location>
        <topology evidence="1">Multi-pass membrane protein</topology>
    </subcellularLocation>
</comment>
<protein>
    <submittedName>
        <fullName evidence="7">Uncharacterized protein</fullName>
    </submittedName>
</protein>
<name>A0A4U5P972_STECR</name>
<dbReference type="OrthoDB" id="10041630at2759"/>
<feature type="transmembrane region" description="Helical" evidence="6">
    <location>
        <begin position="48"/>
        <end position="68"/>
    </location>
</feature>
<keyword evidence="3 6" id="KW-1133">Transmembrane helix</keyword>
<sequence>MIGESSSGLHQLNRHLFGLVLLVFVNILWVSSAELARVIFIDDSFRRPFFVTYVKTCLLVVYIFKYWLCGPLQTVVSDAQTESKYSLLLESDDEYEPESLTNAEFEPIAATFSDSEAAHDREPTPASSPSKERRKRRVRFSLIREVRKLPSAIAEEARKARLPYRPMLLATFAHGQKHYRFGTSVASLFHDIPNGFNVQYSFGGQPSLRLGVPLRARPGCFLRTTTLG</sequence>
<evidence type="ECO:0000256" key="2">
    <source>
        <dbReference type="ARBA" id="ARBA00022692"/>
    </source>
</evidence>
<evidence type="ECO:0000313" key="8">
    <source>
        <dbReference type="Proteomes" id="UP000298663"/>
    </source>
</evidence>
<evidence type="ECO:0000256" key="3">
    <source>
        <dbReference type="ARBA" id="ARBA00022989"/>
    </source>
</evidence>
<dbReference type="AlphaFoldDB" id="A0A4U5P972"/>
<proteinExistence type="predicted"/>
<dbReference type="EMBL" id="AZBU02000002">
    <property type="protein sequence ID" value="TKR92543.1"/>
    <property type="molecule type" value="Genomic_DNA"/>
</dbReference>
<evidence type="ECO:0000256" key="1">
    <source>
        <dbReference type="ARBA" id="ARBA00004141"/>
    </source>
</evidence>
<dbReference type="PANTHER" id="PTHR23051:SF0">
    <property type="entry name" value="SOLUTE CARRIER FAMILY 35 MEMBER F5"/>
    <property type="match status" value="1"/>
</dbReference>
<dbReference type="GO" id="GO:0016020">
    <property type="term" value="C:membrane"/>
    <property type="evidence" value="ECO:0007669"/>
    <property type="project" value="UniProtKB-SubCell"/>
</dbReference>
<reference evidence="7 8" key="2">
    <citation type="journal article" date="2019" name="G3 (Bethesda)">
        <title>Hybrid Assembly of the Genome of the Entomopathogenic Nematode Steinernema carpocapsae Identifies the X-Chromosome.</title>
        <authorList>
            <person name="Serra L."/>
            <person name="Macchietto M."/>
            <person name="Macias-Munoz A."/>
            <person name="McGill C.J."/>
            <person name="Rodriguez I.M."/>
            <person name="Rodriguez B."/>
            <person name="Murad R."/>
            <person name="Mortazavi A."/>
        </authorList>
    </citation>
    <scope>NUCLEOTIDE SEQUENCE [LARGE SCALE GENOMIC DNA]</scope>
    <source>
        <strain evidence="7 8">ALL</strain>
    </source>
</reference>
<keyword evidence="8" id="KW-1185">Reference proteome</keyword>
<feature type="region of interest" description="Disordered" evidence="5">
    <location>
        <begin position="115"/>
        <end position="136"/>
    </location>
</feature>
<reference evidence="7 8" key="1">
    <citation type="journal article" date="2015" name="Genome Biol.">
        <title>Comparative genomics of Steinernema reveals deeply conserved gene regulatory networks.</title>
        <authorList>
            <person name="Dillman A.R."/>
            <person name="Macchietto M."/>
            <person name="Porter C.F."/>
            <person name="Rogers A."/>
            <person name="Williams B."/>
            <person name="Antoshechkin I."/>
            <person name="Lee M.M."/>
            <person name="Goodwin Z."/>
            <person name="Lu X."/>
            <person name="Lewis E.E."/>
            <person name="Goodrich-Blair H."/>
            <person name="Stock S.P."/>
            <person name="Adams B.J."/>
            <person name="Sternberg P.W."/>
            <person name="Mortazavi A."/>
        </authorList>
    </citation>
    <scope>NUCLEOTIDE SEQUENCE [LARGE SCALE GENOMIC DNA]</scope>
    <source>
        <strain evidence="7 8">ALL</strain>
    </source>
</reference>
<dbReference type="Proteomes" id="UP000298663">
    <property type="component" value="Unassembled WGS sequence"/>
</dbReference>
<gene>
    <name evidence="7" type="ORF">L596_007175</name>
</gene>
<accession>A0A4U5P972</accession>
<feature type="transmembrane region" description="Helical" evidence="6">
    <location>
        <begin position="16"/>
        <end position="36"/>
    </location>
</feature>
<comment type="caution">
    <text evidence="7">The sequence shown here is derived from an EMBL/GenBank/DDBJ whole genome shotgun (WGS) entry which is preliminary data.</text>
</comment>
<keyword evidence="4 6" id="KW-0472">Membrane</keyword>
<evidence type="ECO:0000256" key="5">
    <source>
        <dbReference type="SAM" id="MobiDB-lite"/>
    </source>
</evidence>
<dbReference type="STRING" id="34508.A0A4U5P972"/>